<dbReference type="GO" id="GO:0071949">
    <property type="term" value="F:FAD binding"/>
    <property type="evidence" value="ECO:0007669"/>
    <property type="project" value="InterPro"/>
</dbReference>
<evidence type="ECO:0000313" key="9">
    <source>
        <dbReference type="Proteomes" id="UP000323011"/>
    </source>
</evidence>
<proteinExistence type="predicted"/>
<dbReference type="GO" id="GO:0008202">
    <property type="term" value="P:steroid metabolic process"/>
    <property type="evidence" value="ECO:0007669"/>
    <property type="project" value="TreeGrafter"/>
</dbReference>
<dbReference type="InterPro" id="IPR006094">
    <property type="entry name" value="Oxid_FAD_bind_N"/>
</dbReference>
<dbReference type="PROSITE" id="PS51387">
    <property type="entry name" value="FAD_PCMH"/>
    <property type="match status" value="1"/>
</dbReference>
<reference evidence="8 9" key="1">
    <citation type="submission" date="2019-07" db="EMBL/GenBank/DDBJ databases">
        <title>Genomes of Cafeteria roenbergensis.</title>
        <authorList>
            <person name="Fischer M.G."/>
            <person name="Hackl T."/>
            <person name="Roman M."/>
        </authorList>
    </citation>
    <scope>NUCLEOTIDE SEQUENCE [LARGE SCALE GENOMIC DNA]</scope>
    <source>
        <strain evidence="8 9">BVI</strain>
    </source>
</reference>
<dbReference type="InterPro" id="IPR036318">
    <property type="entry name" value="FAD-bd_PCMH-like_sf"/>
</dbReference>
<dbReference type="SUPFAM" id="SSF56176">
    <property type="entry name" value="FAD-binding/transporter-associated domain-like"/>
    <property type="match status" value="1"/>
</dbReference>
<keyword evidence="9" id="KW-1185">Reference proteome</keyword>
<accession>A0A5A8C747</accession>
<evidence type="ECO:0000259" key="7">
    <source>
        <dbReference type="PROSITE" id="PS51387"/>
    </source>
</evidence>
<dbReference type="InterPro" id="IPR016169">
    <property type="entry name" value="FAD-bd_PCMH_sub2"/>
</dbReference>
<organism evidence="8 9">
    <name type="scientific">Cafeteria roenbergensis</name>
    <name type="common">Marine flagellate</name>
    <dbReference type="NCBI Taxonomy" id="33653"/>
    <lineage>
        <taxon>Eukaryota</taxon>
        <taxon>Sar</taxon>
        <taxon>Stramenopiles</taxon>
        <taxon>Bigyra</taxon>
        <taxon>Opalozoa</taxon>
        <taxon>Bicosoecida</taxon>
        <taxon>Cafeteriaceae</taxon>
        <taxon>Cafeteria</taxon>
    </lineage>
</organism>
<keyword evidence="6" id="KW-0472">Membrane</keyword>
<gene>
    <name evidence="8" type="ORF">FNF29_06376</name>
</gene>
<evidence type="ECO:0000256" key="2">
    <source>
        <dbReference type="ARBA" id="ARBA00012405"/>
    </source>
</evidence>
<evidence type="ECO:0000256" key="5">
    <source>
        <dbReference type="ARBA" id="ARBA00023002"/>
    </source>
</evidence>
<dbReference type="GO" id="GO:0016020">
    <property type="term" value="C:membrane"/>
    <property type="evidence" value="ECO:0007669"/>
    <property type="project" value="UniProtKB-SubCell"/>
</dbReference>
<evidence type="ECO:0000256" key="4">
    <source>
        <dbReference type="ARBA" id="ARBA00022989"/>
    </source>
</evidence>
<protein>
    <recommendedName>
        <fullName evidence="2">Delta(24)-sterol reductase</fullName>
        <ecNumber evidence="2">1.3.1.72</ecNumber>
    </recommendedName>
</protein>
<evidence type="ECO:0000313" key="8">
    <source>
        <dbReference type="EMBL" id="KAA0148902.1"/>
    </source>
</evidence>
<dbReference type="InterPro" id="IPR040165">
    <property type="entry name" value="Diminuto-like"/>
</dbReference>
<dbReference type="PANTHER" id="PTHR10801:SF0">
    <property type="entry name" value="DELTA(24)-STEROL REDUCTASE"/>
    <property type="match status" value="1"/>
</dbReference>
<comment type="caution">
    <text evidence="8">The sequence shown here is derived from an EMBL/GenBank/DDBJ whole genome shotgun (WGS) entry which is preliminary data.</text>
</comment>
<keyword evidence="5" id="KW-0560">Oxidoreductase</keyword>
<dbReference type="PANTHER" id="PTHR10801">
    <property type="entry name" value="24-DEHYDROCHOLESTEROL REDUCTASE"/>
    <property type="match status" value="1"/>
</dbReference>
<keyword evidence="3" id="KW-0812">Transmembrane</keyword>
<comment type="subcellular location">
    <subcellularLocation>
        <location evidence="1">Membrane</location>
        <topology evidence="1">Single-pass membrane protein</topology>
    </subcellularLocation>
</comment>
<dbReference type="Gene3D" id="3.30.465.10">
    <property type="match status" value="1"/>
</dbReference>
<dbReference type="GO" id="GO:0005737">
    <property type="term" value="C:cytoplasm"/>
    <property type="evidence" value="ECO:0007669"/>
    <property type="project" value="TreeGrafter"/>
</dbReference>
<evidence type="ECO:0000256" key="1">
    <source>
        <dbReference type="ARBA" id="ARBA00004167"/>
    </source>
</evidence>
<dbReference type="Proteomes" id="UP000323011">
    <property type="component" value="Unassembled WGS sequence"/>
</dbReference>
<keyword evidence="4" id="KW-1133">Transmembrane helix</keyword>
<sequence>MAAAHGSTHGPGAGYLRAALEADAHHGSKLAAVVRRVRTRPAGVKISMRKATKSHTPHGKDFKRSCHLVDVGPLDSVVSIDPDRLVAVCEGRVTIEQLVDAAAKHGLVPAVIPEIHDFTVAGLINGLGIETSSHRYGGFFDTVTAMEVVLASGEVRHVDLASDKDLFDSLFGSYGTLGIVTAATVGLIPGKPLVRTRYLRFDSLHAYCEAMKAVVGGSHLFIEGFVFSLTDAVLMLGDFVDEVDPSEGELWDPTVRGKEWIHQHARTVSSQLKAGAVVRGDSLAGEMAALGACSAGTDFMGTKHYFFRSERSWLWTLEAFVGFKELTDTEWGRKMVEDRAAGDYAKMDAVFGFAGGSANNPSWSSDDLERVFVQQDTIWHVSNLEKGCRWVAEHIGVWPLWHCPCRVERRAGPFTSVPAAKLALNSFLEPPAYVVDMGIYGEATAPDFRVRRDMRKLQALMDAPTTFGNVYLSPEEFESAFDLAVYRRLRRELGAEDAFPSIETKVVVYDASKPELGRIPLWRLEREGLLVPLKRAAAATAVAAVAGIALLVAGSRHDGGVTGVLRDCADGLRAAAGSVWAAVSGVAAEAPGAESPSSS</sequence>
<dbReference type="InterPro" id="IPR016166">
    <property type="entry name" value="FAD-bd_PCMH"/>
</dbReference>
<dbReference type="EMBL" id="VLTN01000048">
    <property type="protein sequence ID" value="KAA0148902.1"/>
    <property type="molecule type" value="Genomic_DNA"/>
</dbReference>
<dbReference type="Pfam" id="PF01565">
    <property type="entry name" value="FAD_binding_4"/>
    <property type="match status" value="1"/>
</dbReference>
<dbReference type="AlphaFoldDB" id="A0A5A8C747"/>
<dbReference type="GO" id="GO:0050614">
    <property type="term" value="F:Delta24-sterol reductase activity"/>
    <property type="evidence" value="ECO:0007669"/>
    <property type="project" value="UniProtKB-EC"/>
</dbReference>
<name>A0A5A8C747_CAFRO</name>
<evidence type="ECO:0000256" key="6">
    <source>
        <dbReference type="ARBA" id="ARBA00023136"/>
    </source>
</evidence>
<evidence type="ECO:0000256" key="3">
    <source>
        <dbReference type="ARBA" id="ARBA00022692"/>
    </source>
</evidence>
<feature type="domain" description="FAD-binding PCMH-type" evidence="7">
    <location>
        <begin position="8"/>
        <end position="190"/>
    </location>
</feature>
<dbReference type="EC" id="1.3.1.72" evidence="2"/>